<feature type="domain" description="Thioredoxin" evidence="6">
    <location>
        <begin position="6"/>
        <end position="151"/>
    </location>
</feature>
<dbReference type="Proteomes" id="UP000250443">
    <property type="component" value="Unassembled WGS sequence"/>
</dbReference>
<dbReference type="GO" id="GO:0016209">
    <property type="term" value="F:antioxidant activity"/>
    <property type="evidence" value="ECO:0007669"/>
    <property type="project" value="InterPro"/>
</dbReference>
<organism evidence="8 9">
    <name type="scientific">Pseudomonas luteola</name>
    <dbReference type="NCBI Taxonomy" id="47886"/>
    <lineage>
        <taxon>Bacteria</taxon>
        <taxon>Pseudomonadati</taxon>
        <taxon>Pseudomonadota</taxon>
        <taxon>Gammaproteobacteria</taxon>
        <taxon>Pseudomonadales</taxon>
        <taxon>Pseudomonadaceae</taxon>
        <taxon>Pseudomonas</taxon>
    </lineage>
</organism>
<dbReference type="InterPro" id="IPR036249">
    <property type="entry name" value="Thioredoxin-like_sf"/>
</dbReference>
<dbReference type="SUPFAM" id="SSF52833">
    <property type="entry name" value="Thioredoxin-like"/>
    <property type="match status" value="1"/>
</dbReference>
<dbReference type="InterPro" id="IPR017937">
    <property type="entry name" value="Thioredoxin_CS"/>
</dbReference>
<evidence type="ECO:0000313" key="9">
    <source>
        <dbReference type="Proteomes" id="UP000250443"/>
    </source>
</evidence>
<keyword evidence="3" id="KW-1015">Disulfide bond</keyword>
<dbReference type="Proteomes" id="UP000626180">
    <property type="component" value="Unassembled WGS sequence"/>
</dbReference>
<sequence>MITKALRGGLLAVSFLLAACTPDYGNDQYGHKIDNAQLDGRWLVINYWAEWCGPCHKEIPQLNALAKANAEIRVLGVNYDHQQDDALRKSAETMGIQYAVFQKDPAKHFDLPVSNVLPATYLVDPQGRFREKLVGEQTAAVIQARIAELEKQSP</sequence>
<keyword evidence="10" id="KW-1185">Reference proteome</keyword>
<evidence type="ECO:0000256" key="2">
    <source>
        <dbReference type="ARBA" id="ARBA00022748"/>
    </source>
</evidence>
<dbReference type="PROSITE" id="PS00194">
    <property type="entry name" value="THIOREDOXIN_1"/>
    <property type="match status" value="1"/>
</dbReference>
<name>A0A2X2CAV1_PSELU</name>
<dbReference type="GO" id="GO:0030313">
    <property type="term" value="C:cell envelope"/>
    <property type="evidence" value="ECO:0007669"/>
    <property type="project" value="UniProtKB-SubCell"/>
</dbReference>
<accession>A0A2X2CAV1</accession>
<comment type="subcellular location">
    <subcellularLocation>
        <location evidence="1">Cell envelope</location>
    </subcellularLocation>
</comment>
<keyword evidence="4" id="KW-0676">Redox-active center</keyword>
<dbReference type="InterPro" id="IPR050553">
    <property type="entry name" value="Thioredoxin_ResA/DsbE_sf"/>
</dbReference>
<reference evidence="7 10" key="2">
    <citation type="submission" date="2020-10" db="EMBL/GenBank/DDBJ databases">
        <title>Genome sequences of Pseudomonas isolates.</title>
        <authorList>
            <person name="Wessels L."/>
            <person name="Reich F."/>
            <person name="Hammerl J."/>
        </authorList>
    </citation>
    <scope>NUCLEOTIDE SEQUENCE [LARGE SCALE GENOMIC DNA]</scope>
    <source>
        <strain evidence="7 10">20-MO00624-0</strain>
    </source>
</reference>
<evidence type="ECO:0000256" key="1">
    <source>
        <dbReference type="ARBA" id="ARBA00004196"/>
    </source>
</evidence>
<evidence type="ECO:0000313" key="7">
    <source>
        <dbReference type="EMBL" id="MBF8640153.1"/>
    </source>
</evidence>
<dbReference type="GO" id="GO:0017004">
    <property type="term" value="P:cytochrome complex assembly"/>
    <property type="evidence" value="ECO:0007669"/>
    <property type="project" value="UniProtKB-KW"/>
</dbReference>
<dbReference type="PROSITE" id="PS51352">
    <property type="entry name" value="THIOREDOXIN_2"/>
    <property type="match status" value="1"/>
</dbReference>
<feature type="signal peptide" evidence="5">
    <location>
        <begin position="1"/>
        <end position="25"/>
    </location>
</feature>
<dbReference type="GO" id="GO:0015036">
    <property type="term" value="F:disulfide oxidoreductase activity"/>
    <property type="evidence" value="ECO:0007669"/>
    <property type="project" value="UniProtKB-ARBA"/>
</dbReference>
<gene>
    <name evidence="8" type="primary">resA</name>
    <name evidence="7" type="ORF">IRZ65_05630</name>
    <name evidence="8" type="ORF">NCTC11842_01302</name>
</gene>
<dbReference type="CDD" id="cd02966">
    <property type="entry name" value="TlpA_like_family"/>
    <property type="match status" value="1"/>
</dbReference>
<keyword evidence="5" id="KW-0732">Signal</keyword>
<evidence type="ECO:0000313" key="8">
    <source>
        <dbReference type="EMBL" id="SPZ03961.1"/>
    </source>
</evidence>
<dbReference type="InterPro" id="IPR000866">
    <property type="entry name" value="AhpC/TSA"/>
</dbReference>
<dbReference type="PANTHER" id="PTHR42852:SF6">
    <property type="entry name" value="THIOL:DISULFIDE INTERCHANGE PROTEIN DSBE"/>
    <property type="match status" value="1"/>
</dbReference>
<dbReference type="EMBL" id="JADMCD010000002">
    <property type="protein sequence ID" value="MBF8640153.1"/>
    <property type="molecule type" value="Genomic_DNA"/>
</dbReference>
<dbReference type="AlphaFoldDB" id="A0A2X2CAV1"/>
<dbReference type="InterPro" id="IPR013766">
    <property type="entry name" value="Thioredoxin_domain"/>
</dbReference>
<dbReference type="Pfam" id="PF00578">
    <property type="entry name" value="AhpC-TSA"/>
    <property type="match status" value="1"/>
</dbReference>
<dbReference type="PANTHER" id="PTHR42852">
    <property type="entry name" value="THIOL:DISULFIDE INTERCHANGE PROTEIN DSBE"/>
    <property type="match status" value="1"/>
</dbReference>
<evidence type="ECO:0000313" key="10">
    <source>
        <dbReference type="Proteomes" id="UP000626180"/>
    </source>
</evidence>
<protein>
    <submittedName>
        <fullName evidence="8">Alkyl hydroperoxide reductase</fullName>
    </submittedName>
    <submittedName>
        <fullName evidence="7">TlpA family protein disulfide reductase</fullName>
    </submittedName>
</protein>
<evidence type="ECO:0000259" key="6">
    <source>
        <dbReference type="PROSITE" id="PS51352"/>
    </source>
</evidence>
<dbReference type="EMBL" id="UAUF01000009">
    <property type="protein sequence ID" value="SPZ03961.1"/>
    <property type="molecule type" value="Genomic_DNA"/>
</dbReference>
<proteinExistence type="predicted"/>
<dbReference type="PROSITE" id="PS51257">
    <property type="entry name" value="PROKAR_LIPOPROTEIN"/>
    <property type="match status" value="1"/>
</dbReference>
<evidence type="ECO:0000256" key="3">
    <source>
        <dbReference type="ARBA" id="ARBA00023157"/>
    </source>
</evidence>
<dbReference type="RefSeq" id="WP_010795197.1">
    <property type="nucleotide sequence ID" value="NZ_CP069262.1"/>
</dbReference>
<evidence type="ECO:0000256" key="4">
    <source>
        <dbReference type="ARBA" id="ARBA00023284"/>
    </source>
</evidence>
<evidence type="ECO:0000256" key="5">
    <source>
        <dbReference type="SAM" id="SignalP"/>
    </source>
</evidence>
<feature type="chain" id="PRO_5016171588" evidence="5">
    <location>
        <begin position="26"/>
        <end position="154"/>
    </location>
</feature>
<dbReference type="Gene3D" id="3.40.30.10">
    <property type="entry name" value="Glutaredoxin"/>
    <property type="match status" value="1"/>
</dbReference>
<keyword evidence="2" id="KW-0201">Cytochrome c-type biogenesis</keyword>
<reference evidence="8 9" key="1">
    <citation type="submission" date="2018-06" db="EMBL/GenBank/DDBJ databases">
        <authorList>
            <consortium name="Pathogen Informatics"/>
            <person name="Doyle S."/>
        </authorList>
    </citation>
    <scope>NUCLEOTIDE SEQUENCE [LARGE SCALE GENOMIC DNA]</scope>
    <source>
        <strain evidence="8 9">NCTC11842</strain>
    </source>
</reference>